<proteinExistence type="predicted"/>
<dbReference type="Proteomes" id="UP000199501">
    <property type="component" value="Unassembled WGS sequence"/>
</dbReference>
<protein>
    <recommendedName>
        <fullName evidence="1">SCO6045-like C-terminal domain-containing protein</fullName>
    </recommendedName>
</protein>
<dbReference type="STRING" id="1271860.SAMN05216174_102133"/>
<gene>
    <name evidence="2" type="ORF">SAMN05216174_102133</name>
</gene>
<accession>A0A1G6LLF9</accession>
<dbReference type="EMBL" id="FMZZ01000002">
    <property type="protein sequence ID" value="SDC44041.1"/>
    <property type="molecule type" value="Genomic_DNA"/>
</dbReference>
<evidence type="ECO:0000313" key="3">
    <source>
        <dbReference type="Proteomes" id="UP000199501"/>
    </source>
</evidence>
<dbReference type="RefSeq" id="WP_139190535.1">
    <property type="nucleotide sequence ID" value="NZ_FMZZ01000002.1"/>
</dbReference>
<sequence length="143" mass="15450">MTSGDMTSGHMPHGDADRRARLAARQADLLRALLADGPPPAGFDPAAVAVEAAALLAKRRRVVAHLAPDVAGDLGERFAPLFDEYARANPRRTGSRAREDAAAFERWLTDRGNLAEPRRPWWRLGRPGDRARVVSRAGATPPG</sequence>
<dbReference type="AlphaFoldDB" id="A0A1G6LLF9"/>
<keyword evidence="3" id="KW-1185">Reference proteome</keyword>
<dbReference type="InterPro" id="IPR058711">
    <property type="entry name" value="SCO6045-like_C"/>
</dbReference>
<evidence type="ECO:0000259" key="1">
    <source>
        <dbReference type="Pfam" id="PF26136"/>
    </source>
</evidence>
<organism evidence="2 3">
    <name type="scientific">Actinokineospora iranica</name>
    <dbReference type="NCBI Taxonomy" id="1271860"/>
    <lineage>
        <taxon>Bacteria</taxon>
        <taxon>Bacillati</taxon>
        <taxon>Actinomycetota</taxon>
        <taxon>Actinomycetes</taxon>
        <taxon>Pseudonocardiales</taxon>
        <taxon>Pseudonocardiaceae</taxon>
        <taxon>Actinokineospora</taxon>
    </lineage>
</organism>
<dbReference type="OrthoDB" id="5382443at2"/>
<reference evidence="3" key="1">
    <citation type="submission" date="2016-10" db="EMBL/GenBank/DDBJ databases">
        <authorList>
            <person name="Varghese N."/>
            <person name="Submissions S."/>
        </authorList>
    </citation>
    <scope>NUCLEOTIDE SEQUENCE [LARGE SCALE GENOMIC DNA]</scope>
    <source>
        <strain evidence="3">IBRC-M 10403</strain>
    </source>
</reference>
<name>A0A1G6LLF9_9PSEU</name>
<dbReference type="Pfam" id="PF26136">
    <property type="entry name" value="SCO6045_C"/>
    <property type="match status" value="1"/>
</dbReference>
<feature type="domain" description="SCO6045-like C-terminal" evidence="1">
    <location>
        <begin position="23"/>
        <end position="109"/>
    </location>
</feature>
<evidence type="ECO:0000313" key="2">
    <source>
        <dbReference type="EMBL" id="SDC44041.1"/>
    </source>
</evidence>